<reference evidence="1 2" key="1">
    <citation type="submission" date="2020-05" db="EMBL/GenBank/DDBJ databases">
        <title>Genomic Encyclopedia of Type Strains, Phase IV (KMG-V): Genome sequencing to study the core and pangenomes of soil and plant-associated prokaryotes.</title>
        <authorList>
            <person name="Whitman W."/>
        </authorList>
    </citation>
    <scope>NUCLEOTIDE SEQUENCE [LARGE SCALE GENOMIC DNA]</scope>
    <source>
        <strain evidence="1 2">9A</strain>
    </source>
</reference>
<evidence type="ECO:0000313" key="1">
    <source>
        <dbReference type="EMBL" id="NRT18688.1"/>
    </source>
</evidence>
<sequence>MVERHQPLTDPQWQIVALGFVPAATRWAVECIVEVV</sequence>
<organism evidence="1 2">
    <name type="scientific">Hymenobacter caeli</name>
    <dbReference type="NCBI Taxonomy" id="2735894"/>
    <lineage>
        <taxon>Bacteria</taxon>
        <taxon>Pseudomonadati</taxon>
        <taxon>Bacteroidota</taxon>
        <taxon>Cytophagia</taxon>
        <taxon>Cytophagales</taxon>
        <taxon>Hymenobacteraceae</taxon>
        <taxon>Hymenobacter</taxon>
    </lineage>
</organism>
<dbReference type="Proteomes" id="UP000779507">
    <property type="component" value="Unassembled WGS sequence"/>
</dbReference>
<dbReference type="EMBL" id="JABSNP010000005">
    <property type="protein sequence ID" value="NRT18688.1"/>
    <property type="molecule type" value="Genomic_DNA"/>
</dbReference>
<proteinExistence type="predicted"/>
<evidence type="ECO:0008006" key="3">
    <source>
        <dbReference type="Google" id="ProtNLM"/>
    </source>
</evidence>
<evidence type="ECO:0000313" key="2">
    <source>
        <dbReference type="Proteomes" id="UP000779507"/>
    </source>
</evidence>
<protein>
    <recommendedName>
        <fullName evidence="3">Transposase</fullName>
    </recommendedName>
</protein>
<accession>A0ABX2FNE3</accession>
<gene>
    <name evidence="1" type="ORF">HNP98_001509</name>
</gene>
<keyword evidence="2" id="KW-1185">Reference proteome</keyword>
<name>A0ABX2FNE3_9BACT</name>
<comment type="caution">
    <text evidence="1">The sequence shown here is derived from an EMBL/GenBank/DDBJ whole genome shotgun (WGS) entry which is preliminary data.</text>
</comment>